<organism evidence="6 7">
    <name type="scientific">Curtobacterium citri</name>
    <dbReference type="NCBI Taxonomy" id="3055139"/>
    <lineage>
        <taxon>Bacteria</taxon>
        <taxon>Bacillati</taxon>
        <taxon>Actinomycetota</taxon>
        <taxon>Actinomycetes</taxon>
        <taxon>Micrococcales</taxon>
        <taxon>Microbacteriaceae</taxon>
        <taxon>Curtobacterium</taxon>
    </lineage>
</organism>
<dbReference type="PANTHER" id="PTHR30055">
    <property type="entry name" value="HTH-TYPE TRANSCRIPTIONAL REGULATOR RUTR"/>
    <property type="match status" value="1"/>
</dbReference>
<dbReference type="InterPro" id="IPR050109">
    <property type="entry name" value="HTH-type_TetR-like_transc_reg"/>
</dbReference>
<keyword evidence="2 4" id="KW-0238">DNA-binding</keyword>
<evidence type="ECO:0000256" key="1">
    <source>
        <dbReference type="ARBA" id="ARBA00023015"/>
    </source>
</evidence>
<name>A0ABT7T8M2_9MICO</name>
<accession>A0ABT7T8M2</accession>
<evidence type="ECO:0000256" key="3">
    <source>
        <dbReference type="ARBA" id="ARBA00023163"/>
    </source>
</evidence>
<dbReference type="PANTHER" id="PTHR30055:SF238">
    <property type="entry name" value="MYCOFACTOCIN BIOSYNTHESIS TRANSCRIPTIONAL REGULATOR MFTR-RELATED"/>
    <property type="match status" value="1"/>
</dbReference>
<reference evidence="6 7" key="1">
    <citation type="submission" date="2023-06" db="EMBL/GenBank/DDBJ databases">
        <authorList>
            <person name="Feng G."/>
            <person name="Li J."/>
            <person name="Zhu H."/>
        </authorList>
    </citation>
    <scope>NUCLEOTIDE SEQUENCE [LARGE SCALE GENOMIC DNA]</scope>
    <source>
        <strain evidence="6 7">RHCKG23</strain>
    </source>
</reference>
<keyword evidence="1" id="KW-0805">Transcription regulation</keyword>
<feature type="domain" description="HTH tetR-type" evidence="5">
    <location>
        <begin position="6"/>
        <end position="66"/>
    </location>
</feature>
<dbReference type="Gene3D" id="1.10.357.10">
    <property type="entry name" value="Tetracycline Repressor, domain 2"/>
    <property type="match status" value="1"/>
</dbReference>
<dbReference type="InterPro" id="IPR009057">
    <property type="entry name" value="Homeodomain-like_sf"/>
</dbReference>
<feature type="DNA-binding region" description="H-T-H motif" evidence="4">
    <location>
        <begin position="29"/>
        <end position="48"/>
    </location>
</feature>
<evidence type="ECO:0000313" key="6">
    <source>
        <dbReference type="EMBL" id="MDM7885924.1"/>
    </source>
</evidence>
<gene>
    <name evidence="6" type="ORF">QUG92_12495</name>
</gene>
<proteinExistence type="predicted"/>
<evidence type="ECO:0000256" key="4">
    <source>
        <dbReference type="PROSITE-ProRule" id="PRU00335"/>
    </source>
</evidence>
<sequence length="194" mass="20919">MARWEPDPRGRLLDAALALFGEQGYDRTTAAQIAERAGLTKATLFRLFADKREILFQGQAATVDTVRRVVGDAPDDLDGAALVEAVLDALVAEHVPEQQAVGAAIAELTASSEALRERAVHKRFVITEALEHALRSRLQDDARAAVLAWAAVRAYYDGFDRWTVAAPGADLRPLVAEELAHLRAAAADPAVRTG</sequence>
<protein>
    <submittedName>
        <fullName evidence="6">Helix-turn-helix domain-containing protein</fullName>
    </submittedName>
</protein>
<evidence type="ECO:0000256" key="2">
    <source>
        <dbReference type="ARBA" id="ARBA00023125"/>
    </source>
</evidence>
<keyword evidence="3" id="KW-0804">Transcription</keyword>
<evidence type="ECO:0000259" key="5">
    <source>
        <dbReference type="PROSITE" id="PS50977"/>
    </source>
</evidence>
<dbReference type="InterPro" id="IPR001647">
    <property type="entry name" value="HTH_TetR"/>
</dbReference>
<dbReference type="PRINTS" id="PR00455">
    <property type="entry name" value="HTHTETR"/>
</dbReference>
<comment type="caution">
    <text evidence="6">The sequence shown here is derived from an EMBL/GenBank/DDBJ whole genome shotgun (WGS) entry which is preliminary data.</text>
</comment>
<dbReference type="Pfam" id="PF00440">
    <property type="entry name" value="TetR_N"/>
    <property type="match status" value="1"/>
</dbReference>
<dbReference type="SUPFAM" id="SSF46689">
    <property type="entry name" value="Homeodomain-like"/>
    <property type="match status" value="1"/>
</dbReference>
<dbReference type="EMBL" id="JAUCML010000008">
    <property type="protein sequence ID" value="MDM7885924.1"/>
    <property type="molecule type" value="Genomic_DNA"/>
</dbReference>
<keyword evidence="7" id="KW-1185">Reference proteome</keyword>
<dbReference type="Proteomes" id="UP001237823">
    <property type="component" value="Unassembled WGS sequence"/>
</dbReference>
<dbReference type="RefSeq" id="WP_289459287.1">
    <property type="nucleotide sequence ID" value="NZ_JAUCML010000008.1"/>
</dbReference>
<evidence type="ECO:0000313" key="7">
    <source>
        <dbReference type="Proteomes" id="UP001237823"/>
    </source>
</evidence>
<dbReference type="PROSITE" id="PS50977">
    <property type="entry name" value="HTH_TETR_2"/>
    <property type="match status" value="1"/>
</dbReference>